<dbReference type="PANTHER" id="PTHR30055:SF223">
    <property type="entry name" value="HTH-TYPE TRANSCRIPTIONAL REGULATOR UIDR"/>
    <property type="match status" value="1"/>
</dbReference>
<dbReference type="InterPro" id="IPR001647">
    <property type="entry name" value="HTH_TetR"/>
</dbReference>
<dbReference type="PROSITE" id="PS50977">
    <property type="entry name" value="HTH_TETR_2"/>
    <property type="match status" value="1"/>
</dbReference>
<reference evidence="5" key="1">
    <citation type="submission" date="2017-11" db="EMBL/GenBank/DDBJ databases">
        <authorList>
            <person name="Kuznetsova I."/>
            <person name="Sazanova A."/>
            <person name="Chirak E."/>
            <person name="Safronova V."/>
            <person name="Willems A."/>
        </authorList>
    </citation>
    <scope>NUCLEOTIDE SEQUENCE [LARGE SCALE GENOMIC DNA]</scope>
    <source>
        <strain evidence="5">STM 196</strain>
    </source>
</reference>
<dbReference type="EMBL" id="PGGO01000004">
    <property type="protein sequence ID" value="PSH69598.1"/>
    <property type="molecule type" value="Genomic_DNA"/>
</dbReference>
<dbReference type="PRINTS" id="PR00455">
    <property type="entry name" value="HTHTETR"/>
</dbReference>
<evidence type="ECO:0000313" key="5">
    <source>
        <dbReference type="Proteomes" id="UP000241444"/>
    </source>
</evidence>
<dbReference type="GO" id="GO:0003700">
    <property type="term" value="F:DNA-binding transcription factor activity"/>
    <property type="evidence" value="ECO:0007669"/>
    <property type="project" value="TreeGrafter"/>
</dbReference>
<feature type="domain" description="HTH tetR-type" evidence="3">
    <location>
        <begin position="12"/>
        <end position="72"/>
    </location>
</feature>
<dbReference type="InterPro" id="IPR009057">
    <property type="entry name" value="Homeodomain-like_sf"/>
</dbReference>
<dbReference type="InterPro" id="IPR050109">
    <property type="entry name" value="HTH-type_TetR-like_transc_reg"/>
</dbReference>
<evidence type="ECO:0000259" key="3">
    <source>
        <dbReference type="PROSITE" id="PS50977"/>
    </source>
</evidence>
<dbReference type="GO" id="GO:0000976">
    <property type="term" value="F:transcription cis-regulatory region binding"/>
    <property type="evidence" value="ECO:0007669"/>
    <property type="project" value="TreeGrafter"/>
</dbReference>
<sequence>MTNVSAKKMPKTQRRDQLLDTALSIVREQGTDALTLGYLAEQAGVSKPIAYEHFGTRAGLLIALYERLDQRQVDELVAAIKGAPKQLEEVARIMSAAYMACYRSIGPEWSAISAALKGDEEMEKFQTSLIDSYIDLYRATLTPYTDLSSNELRLRCVGIIGAAEAVSREMVRGNLDEAVAATVLQSLIVKWLGT</sequence>
<proteinExistence type="predicted"/>
<name>A0A2P7BT04_9HYPH</name>
<organism evidence="4 5">
    <name type="scientific">Phyllobacterium brassicacearum</name>
    <dbReference type="NCBI Taxonomy" id="314235"/>
    <lineage>
        <taxon>Bacteria</taxon>
        <taxon>Pseudomonadati</taxon>
        <taxon>Pseudomonadota</taxon>
        <taxon>Alphaproteobacteria</taxon>
        <taxon>Hyphomicrobiales</taxon>
        <taxon>Phyllobacteriaceae</taxon>
        <taxon>Phyllobacterium</taxon>
    </lineage>
</organism>
<dbReference type="AlphaFoldDB" id="A0A2P7BT04"/>
<gene>
    <name evidence="4" type="ORF">CU102_07330</name>
</gene>
<dbReference type="PANTHER" id="PTHR30055">
    <property type="entry name" value="HTH-TYPE TRANSCRIPTIONAL REGULATOR RUTR"/>
    <property type="match status" value="1"/>
</dbReference>
<dbReference type="Pfam" id="PF00440">
    <property type="entry name" value="TetR_N"/>
    <property type="match status" value="1"/>
</dbReference>
<dbReference type="Proteomes" id="UP000241444">
    <property type="component" value="Unassembled WGS sequence"/>
</dbReference>
<keyword evidence="5" id="KW-1185">Reference proteome</keyword>
<accession>A0A2P7BT04</accession>
<dbReference type="Gene3D" id="1.10.357.10">
    <property type="entry name" value="Tetracycline Repressor, domain 2"/>
    <property type="match status" value="1"/>
</dbReference>
<evidence type="ECO:0000256" key="2">
    <source>
        <dbReference type="PROSITE-ProRule" id="PRU00335"/>
    </source>
</evidence>
<feature type="DNA-binding region" description="H-T-H motif" evidence="2">
    <location>
        <begin position="35"/>
        <end position="54"/>
    </location>
</feature>
<comment type="caution">
    <text evidence="4">The sequence shown here is derived from an EMBL/GenBank/DDBJ whole genome shotgun (WGS) entry which is preliminary data.</text>
</comment>
<protein>
    <submittedName>
        <fullName evidence="4">TetR family transcriptional regulator</fullName>
    </submittedName>
</protein>
<dbReference type="SUPFAM" id="SSF46689">
    <property type="entry name" value="Homeodomain-like"/>
    <property type="match status" value="1"/>
</dbReference>
<evidence type="ECO:0000256" key="1">
    <source>
        <dbReference type="ARBA" id="ARBA00023125"/>
    </source>
</evidence>
<keyword evidence="1 2" id="KW-0238">DNA-binding</keyword>
<evidence type="ECO:0000313" key="4">
    <source>
        <dbReference type="EMBL" id="PSH69598.1"/>
    </source>
</evidence>
<dbReference type="RefSeq" id="WP_106710433.1">
    <property type="nucleotide sequence ID" value="NZ_PGGO01000004.1"/>
</dbReference>
<dbReference type="OrthoDB" id="70491at2"/>